<comment type="similarity">
    <text evidence="1 5">Belongs to the acetyltransferase family. RimI subfamily.</text>
</comment>
<dbReference type="PANTHER" id="PTHR43420:SF44">
    <property type="entry name" value="ACETYLTRANSFERASE YPEA"/>
    <property type="match status" value="1"/>
</dbReference>
<evidence type="ECO:0000256" key="2">
    <source>
        <dbReference type="ARBA" id="ARBA00022490"/>
    </source>
</evidence>
<accession>A0A932A864</accession>
<gene>
    <name evidence="7" type="primary">rimI</name>
    <name evidence="7" type="ORF">HYX28_04025</name>
</gene>
<evidence type="ECO:0000259" key="6">
    <source>
        <dbReference type="PROSITE" id="PS51186"/>
    </source>
</evidence>
<dbReference type="InterPro" id="IPR016181">
    <property type="entry name" value="Acyl_CoA_acyltransferase"/>
</dbReference>
<dbReference type="CDD" id="cd04301">
    <property type="entry name" value="NAT_SF"/>
    <property type="match status" value="1"/>
</dbReference>
<dbReference type="PROSITE" id="PS51186">
    <property type="entry name" value="GNAT"/>
    <property type="match status" value="1"/>
</dbReference>
<name>A0A932A864_9BACT</name>
<comment type="subcellular location">
    <subcellularLocation>
        <location evidence="5">Cytoplasm</location>
    </subcellularLocation>
</comment>
<protein>
    <recommendedName>
        <fullName evidence="5">[Ribosomal protein bS18]-alanine N-acetyltransferase</fullName>
        <ecNumber evidence="5">2.3.1.266</ecNumber>
    </recommendedName>
</protein>
<comment type="caution">
    <text evidence="7">The sequence shown here is derived from an EMBL/GenBank/DDBJ whole genome shotgun (WGS) entry which is preliminary data.</text>
</comment>
<dbReference type="Pfam" id="PF00583">
    <property type="entry name" value="Acetyltransf_1"/>
    <property type="match status" value="1"/>
</dbReference>
<dbReference type="GO" id="GO:0008999">
    <property type="term" value="F:protein-N-terminal-alanine acetyltransferase activity"/>
    <property type="evidence" value="ECO:0007669"/>
    <property type="project" value="UniProtKB-EC"/>
</dbReference>
<dbReference type="EC" id="2.3.1.266" evidence="5"/>
<keyword evidence="7" id="KW-0687">Ribonucleoprotein</keyword>
<dbReference type="GO" id="GO:0005840">
    <property type="term" value="C:ribosome"/>
    <property type="evidence" value="ECO:0007669"/>
    <property type="project" value="UniProtKB-KW"/>
</dbReference>
<dbReference type="InterPro" id="IPR050680">
    <property type="entry name" value="YpeA/RimI_acetyltransf"/>
</dbReference>
<dbReference type="InterPro" id="IPR006464">
    <property type="entry name" value="AcTrfase_RimI/Ard1"/>
</dbReference>
<dbReference type="EMBL" id="JACPNR010000005">
    <property type="protein sequence ID" value="MBI2677928.1"/>
    <property type="molecule type" value="Genomic_DNA"/>
</dbReference>
<proteinExistence type="inferred from homology"/>
<dbReference type="Gene3D" id="3.40.630.30">
    <property type="match status" value="1"/>
</dbReference>
<sequence length="152" mass="17291">MLIRAARSEDIPAMQAIEKHAATAAHWTDSDYLKIFESPELQTDWRRIALVIEEDKLQGFLVAQTVGGEWEIENVAIAADARRRGLGTRLVGELLDMARAQGASAVFLEVRESNRAARALYEKWAFVESGRRRQYYREPEEDAVVFKFTFAS</sequence>
<comment type="catalytic activity">
    <reaction evidence="5">
        <text>N-terminal L-alanyl-[ribosomal protein bS18] + acetyl-CoA = N-terminal N(alpha)-acetyl-L-alanyl-[ribosomal protein bS18] + CoA + H(+)</text>
        <dbReference type="Rhea" id="RHEA:43756"/>
        <dbReference type="Rhea" id="RHEA-COMP:10676"/>
        <dbReference type="Rhea" id="RHEA-COMP:10677"/>
        <dbReference type="ChEBI" id="CHEBI:15378"/>
        <dbReference type="ChEBI" id="CHEBI:57287"/>
        <dbReference type="ChEBI" id="CHEBI:57288"/>
        <dbReference type="ChEBI" id="CHEBI:64718"/>
        <dbReference type="ChEBI" id="CHEBI:83683"/>
        <dbReference type="EC" id="2.3.1.266"/>
    </reaction>
</comment>
<dbReference type="Proteomes" id="UP000779809">
    <property type="component" value="Unassembled WGS sequence"/>
</dbReference>
<keyword evidence="3" id="KW-0808">Transferase</keyword>
<evidence type="ECO:0000313" key="8">
    <source>
        <dbReference type="Proteomes" id="UP000779809"/>
    </source>
</evidence>
<dbReference type="PANTHER" id="PTHR43420">
    <property type="entry name" value="ACETYLTRANSFERASE"/>
    <property type="match status" value="1"/>
</dbReference>
<dbReference type="AlphaFoldDB" id="A0A932A864"/>
<keyword evidence="4" id="KW-0012">Acyltransferase</keyword>
<evidence type="ECO:0000256" key="5">
    <source>
        <dbReference type="RuleBase" id="RU363094"/>
    </source>
</evidence>
<organism evidence="7 8">
    <name type="scientific">Candidatus Korobacter versatilis</name>
    <dbReference type="NCBI Taxonomy" id="658062"/>
    <lineage>
        <taxon>Bacteria</taxon>
        <taxon>Pseudomonadati</taxon>
        <taxon>Acidobacteriota</taxon>
        <taxon>Terriglobia</taxon>
        <taxon>Terriglobales</taxon>
        <taxon>Candidatus Korobacteraceae</taxon>
        <taxon>Candidatus Korobacter</taxon>
    </lineage>
</organism>
<evidence type="ECO:0000256" key="3">
    <source>
        <dbReference type="ARBA" id="ARBA00022679"/>
    </source>
</evidence>
<keyword evidence="2 5" id="KW-0963">Cytoplasm</keyword>
<dbReference type="NCBIfam" id="TIGR01575">
    <property type="entry name" value="rimI"/>
    <property type="match status" value="1"/>
</dbReference>
<evidence type="ECO:0000313" key="7">
    <source>
        <dbReference type="EMBL" id="MBI2677928.1"/>
    </source>
</evidence>
<dbReference type="GO" id="GO:0005737">
    <property type="term" value="C:cytoplasm"/>
    <property type="evidence" value="ECO:0007669"/>
    <property type="project" value="UniProtKB-SubCell"/>
</dbReference>
<dbReference type="InterPro" id="IPR000182">
    <property type="entry name" value="GNAT_dom"/>
</dbReference>
<evidence type="ECO:0000256" key="4">
    <source>
        <dbReference type="ARBA" id="ARBA00023315"/>
    </source>
</evidence>
<keyword evidence="7" id="KW-0689">Ribosomal protein</keyword>
<comment type="function">
    <text evidence="5">Acetylates the N-terminal alanine of ribosomal protein bS18.</text>
</comment>
<reference evidence="7" key="1">
    <citation type="submission" date="2020-07" db="EMBL/GenBank/DDBJ databases">
        <title>Huge and variable diversity of episymbiotic CPR bacteria and DPANN archaea in groundwater ecosystems.</title>
        <authorList>
            <person name="He C.Y."/>
            <person name="Keren R."/>
            <person name="Whittaker M."/>
            <person name="Farag I.F."/>
            <person name="Doudna J."/>
            <person name="Cate J.H.D."/>
            <person name="Banfield J.F."/>
        </authorList>
    </citation>
    <scope>NUCLEOTIDE SEQUENCE</scope>
    <source>
        <strain evidence="7">NC_groundwater_580_Pr5_B-0.1um_64_19</strain>
    </source>
</reference>
<evidence type="ECO:0000256" key="1">
    <source>
        <dbReference type="ARBA" id="ARBA00005395"/>
    </source>
</evidence>
<feature type="domain" description="N-acetyltransferase" evidence="6">
    <location>
        <begin position="1"/>
        <end position="151"/>
    </location>
</feature>
<dbReference type="SUPFAM" id="SSF55729">
    <property type="entry name" value="Acyl-CoA N-acyltransferases (Nat)"/>
    <property type="match status" value="1"/>
</dbReference>